<keyword evidence="16" id="KW-0472">Membrane</keyword>
<comment type="caution">
    <text evidence="21">The sequence shown here is derived from an EMBL/GenBank/DDBJ whole genome shotgun (WGS) entry which is preliminary data.</text>
</comment>
<evidence type="ECO:0000256" key="6">
    <source>
        <dbReference type="ARBA" id="ARBA00022448"/>
    </source>
</evidence>
<keyword evidence="8" id="KW-0808">Transferase</keyword>
<keyword evidence="15" id="KW-1133">Transmembrane helix</keyword>
<dbReference type="EC" id="2.3.2.27" evidence="5"/>
<dbReference type="InterPro" id="IPR017907">
    <property type="entry name" value="Znf_RING_CS"/>
</dbReference>
<evidence type="ECO:0000256" key="1">
    <source>
        <dbReference type="ARBA" id="ARBA00000900"/>
    </source>
</evidence>
<evidence type="ECO:0000313" key="21">
    <source>
        <dbReference type="EMBL" id="CAL5219172.1"/>
    </source>
</evidence>
<evidence type="ECO:0000256" key="19">
    <source>
        <dbReference type="SAM" id="MobiDB-lite"/>
    </source>
</evidence>
<evidence type="ECO:0000256" key="16">
    <source>
        <dbReference type="ARBA" id="ARBA00023136"/>
    </source>
</evidence>
<keyword evidence="22" id="KW-1185">Reference proteome</keyword>
<comment type="catalytic activity">
    <reaction evidence="1">
        <text>S-ubiquitinyl-[E2 ubiquitin-conjugating enzyme]-L-cysteine + [acceptor protein]-L-lysine = [E2 ubiquitin-conjugating enzyme]-L-cysteine + N(6)-ubiquitinyl-[acceptor protein]-L-lysine.</text>
        <dbReference type="EC" id="2.3.2.27"/>
    </reaction>
</comment>
<keyword evidence="11 18" id="KW-0863">Zinc-finger</keyword>
<dbReference type="EMBL" id="CAXHTA020000002">
    <property type="protein sequence ID" value="CAL5219172.1"/>
    <property type="molecule type" value="Genomic_DNA"/>
</dbReference>
<gene>
    <name evidence="21" type="primary">g956</name>
    <name evidence="21" type="ORF">VP750_LOCUS831</name>
</gene>
<keyword evidence="14" id="KW-0653">Protein transport</keyword>
<feature type="region of interest" description="Disordered" evidence="19">
    <location>
        <begin position="139"/>
        <end position="158"/>
    </location>
</feature>
<reference evidence="21 22" key="1">
    <citation type="submission" date="2024-06" db="EMBL/GenBank/DDBJ databases">
        <authorList>
            <person name="Kraege A."/>
            <person name="Thomma B."/>
        </authorList>
    </citation>
    <scope>NUCLEOTIDE SEQUENCE [LARGE SCALE GENOMIC DNA]</scope>
</reference>
<evidence type="ECO:0000313" key="22">
    <source>
        <dbReference type="Proteomes" id="UP001497392"/>
    </source>
</evidence>
<sequence length="393" mass="42830">MSEARADRPSDSPAHIQDAFSRRPKLFPSAAQPDIVRAAQKDDLYVQHLADSCHDAVRRLLGPRQALKYSREVRLVAELMYSGLTTGAGLQTLGEEYCDILQAAGTVGVAPSFVQRSLLILLERMGPYLAERISSASRAPSDNVSAAPHSLQDAPAAQPAASEQPAVDVAPSGAVFPTQQAWARASAWAAAAKREAMNAASKWRPAWAVLASYAPVSARLHLALFYFYGVYYHWAKRATGTRYLFVGKLYERRPSYHLLGVLLFVQLGISAGTWALSNLASSLNATEVQRSNTDMPASTTKALKAAIVLQEDCDVEAEPWKTPVSPAEAGAEVPGHRKCVLCLNARTFPTATPCGHVFCWRCIADWHNQKPECPLCRSAFTTSELVCVYHSDF</sequence>
<dbReference type="InterPro" id="IPR001841">
    <property type="entry name" value="Znf_RING"/>
</dbReference>
<proteinExistence type="inferred from homology"/>
<dbReference type="InterPro" id="IPR013083">
    <property type="entry name" value="Znf_RING/FYVE/PHD"/>
</dbReference>
<keyword evidence="7" id="KW-0962">Peroxisome biogenesis</keyword>
<feature type="domain" description="RING-type" evidence="20">
    <location>
        <begin position="339"/>
        <end position="377"/>
    </location>
</feature>
<dbReference type="PANTHER" id="PTHR23350">
    <property type="entry name" value="PEROXISOME ASSEMBLY PROTEIN 10"/>
    <property type="match status" value="1"/>
</dbReference>
<comment type="subcellular location">
    <subcellularLocation>
        <location evidence="2">Peroxisome membrane</location>
        <topology evidence="2">Multi-pass membrane protein</topology>
    </subcellularLocation>
</comment>
<organism evidence="21 22">
    <name type="scientific">Coccomyxa viridis</name>
    <dbReference type="NCBI Taxonomy" id="1274662"/>
    <lineage>
        <taxon>Eukaryota</taxon>
        <taxon>Viridiplantae</taxon>
        <taxon>Chlorophyta</taxon>
        <taxon>core chlorophytes</taxon>
        <taxon>Trebouxiophyceae</taxon>
        <taxon>Trebouxiophyceae incertae sedis</taxon>
        <taxon>Coccomyxaceae</taxon>
        <taxon>Coccomyxa</taxon>
    </lineage>
</organism>
<keyword evidence="6" id="KW-0813">Transport</keyword>
<feature type="region of interest" description="Disordered" evidence="19">
    <location>
        <begin position="1"/>
        <end position="25"/>
    </location>
</feature>
<dbReference type="SUPFAM" id="SSF57850">
    <property type="entry name" value="RING/U-box"/>
    <property type="match status" value="1"/>
</dbReference>
<evidence type="ECO:0000256" key="5">
    <source>
        <dbReference type="ARBA" id="ARBA00012483"/>
    </source>
</evidence>
<accession>A0ABP1FMB1</accession>
<keyword evidence="9" id="KW-0812">Transmembrane</keyword>
<dbReference type="InterPro" id="IPR006845">
    <property type="entry name" value="Pex_N"/>
</dbReference>
<comment type="pathway">
    <text evidence="3">Protein modification; protein ubiquitination.</text>
</comment>
<evidence type="ECO:0000256" key="11">
    <source>
        <dbReference type="ARBA" id="ARBA00022771"/>
    </source>
</evidence>
<dbReference type="PROSITE" id="PS00518">
    <property type="entry name" value="ZF_RING_1"/>
    <property type="match status" value="1"/>
</dbReference>
<keyword evidence="17" id="KW-0576">Peroxisome</keyword>
<evidence type="ECO:0000256" key="10">
    <source>
        <dbReference type="ARBA" id="ARBA00022723"/>
    </source>
</evidence>
<evidence type="ECO:0000256" key="8">
    <source>
        <dbReference type="ARBA" id="ARBA00022679"/>
    </source>
</evidence>
<dbReference type="Pfam" id="PF13920">
    <property type="entry name" value="zf-C3HC4_3"/>
    <property type="match status" value="1"/>
</dbReference>
<feature type="compositionally biased region" description="Basic and acidic residues" evidence="19">
    <location>
        <begin position="1"/>
        <end position="10"/>
    </location>
</feature>
<name>A0ABP1FMB1_9CHLO</name>
<evidence type="ECO:0000256" key="4">
    <source>
        <dbReference type="ARBA" id="ARBA00008704"/>
    </source>
</evidence>
<dbReference type="Proteomes" id="UP001497392">
    <property type="component" value="Unassembled WGS sequence"/>
</dbReference>
<keyword evidence="13" id="KW-0862">Zinc</keyword>
<dbReference type="InterPro" id="IPR025654">
    <property type="entry name" value="PEX2/10"/>
</dbReference>
<keyword evidence="10" id="KW-0479">Metal-binding</keyword>
<evidence type="ECO:0000256" key="18">
    <source>
        <dbReference type="PROSITE-ProRule" id="PRU00175"/>
    </source>
</evidence>
<protein>
    <recommendedName>
        <fullName evidence="5">RING-type E3 ubiquitin transferase</fullName>
        <ecNumber evidence="5">2.3.2.27</ecNumber>
    </recommendedName>
</protein>
<dbReference type="Gene3D" id="3.30.40.10">
    <property type="entry name" value="Zinc/RING finger domain, C3HC4 (zinc finger)"/>
    <property type="match status" value="1"/>
</dbReference>
<dbReference type="PANTHER" id="PTHR23350:SF0">
    <property type="entry name" value="PEROXISOME BIOGENESIS FACTOR 10"/>
    <property type="match status" value="1"/>
</dbReference>
<evidence type="ECO:0000256" key="2">
    <source>
        <dbReference type="ARBA" id="ARBA00004585"/>
    </source>
</evidence>
<comment type="similarity">
    <text evidence="4">Belongs to the pex2/pex10/pex12 family.</text>
</comment>
<evidence type="ECO:0000256" key="15">
    <source>
        <dbReference type="ARBA" id="ARBA00022989"/>
    </source>
</evidence>
<dbReference type="Pfam" id="PF04757">
    <property type="entry name" value="Pex2_Pex12"/>
    <property type="match status" value="1"/>
</dbReference>
<evidence type="ECO:0000256" key="7">
    <source>
        <dbReference type="ARBA" id="ARBA00022593"/>
    </source>
</evidence>
<evidence type="ECO:0000256" key="9">
    <source>
        <dbReference type="ARBA" id="ARBA00022692"/>
    </source>
</evidence>
<evidence type="ECO:0000256" key="14">
    <source>
        <dbReference type="ARBA" id="ARBA00022927"/>
    </source>
</evidence>
<evidence type="ECO:0000256" key="12">
    <source>
        <dbReference type="ARBA" id="ARBA00022786"/>
    </source>
</evidence>
<keyword evidence="12" id="KW-0833">Ubl conjugation pathway</keyword>
<dbReference type="PROSITE" id="PS50089">
    <property type="entry name" value="ZF_RING_2"/>
    <property type="match status" value="1"/>
</dbReference>
<dbReference type="CDD" id="cd16527">
    <property type="entry name" value="RING-HC_PEX10"/>
    <property type="match status" value="1"/>
</dbReference>
<evidence type="ECO:0000256" key="13">
    <source>
        <dbReference type="ARBA" id="ARBA00022833"/>
    </source>
</evidence>
<dbReference type="SMART" id="SM00184">
    <property type="entry name" value="RING"/>
    <property type="match status" value="1"/>
</dbReference>
<evidence type="ECO:0000256" key="17">
    <source>
        <dbReference type="ARBA" id="ARBA00023140"/>
    </source>
</evidence>
<evidence type="ECO:0000256" key="3">
    <source>
        <dbReference type="ARBA" id="ARBA00004906"/>
    </source>
</evidence>
<evidence type="ECO:0000259" key="20">
    <source>
        <dbReference type="PROSITE" id="PS50089"/>
    </source>
</evidence>